<organism evidence="1 2">
    <name type="scientific">Dethiosulfatarculus sandiegensis</name>
    <dbReference type="NCBI Taxonomy" id="1429043"/>
    <lineage>
        <taxon>Bacteria</taxon>
        <taxon>Pseudomonadati</taxon>
        <taxon>Thermodesulfobacteriota</taxon>
        <taxon>Desulfarculia</taxon>
        <taxon>Desulfarculales</taxon>
        <taxon>Desulfarculaceae</taxon>
        <taxon>Dethiosulfatarculus</taxon>
    </lineage>
</organism>
<evidence type="ECO:0000313" key="1">
    <source>
        <dbReference type="EMBL" id="KIX12561.1"/>
    </source>
</evidence>
<proteinExistence type="predicted"/>
<sequence length="48" mass="5692">MMESISIIKPATKNKIDRILKNIRMDLIIPLENCFFMPFTAVRHEDEK</sequence>
<dbReference type="AlphaFoldDB" id="A0A0D2JA42"/>
<reference evidence="1 2" key="1">
    <citation type="submission" date="2013-11" db="EMBL/GenBank/DDBJ databases">
        <title>Metagenomic analysis of a methanogenic consortium involved in long chain n-alkane degradation.</title>
        <authorList>
            <person name="Davidova I.A."/>
            <person name="Callaghan A.V."/>
            <person name="Wawrik B."/>
            <person name="Pruitt S."/>
            <person name="Marks C."/>
            <person name="Duncan K.E."/>
            <person name="Suflita J.M."/>
        </authorList>
    </citation>
    <scope>NUCLEOTIDE SEQUENCE [LARGE SCALE GENOMIC DNA]</scope>
    <source>
        <strain evidence="1 2">SPR</strain>
    </source>
</reference>
<comment type="caution">
    <text evidence="1">The sequence shown here is derived from an EMBL/GenBank/DDBJ whole genome shotgun (WGS) entry which is preliminary data.</text>
</comment>
<evidence type="ECO:0000313" key="2">
    <source>
        <dbReference type="Proteomes" id="UP000032233"/>
    </source>
</evidence>
<keyword evidence="2" id="KW-1185">Reference proteome</keyword>
<dbReference type="Proteomes" id="UP000032233">
    <property type="component" value="Unassembled WGS sequence"/>
</dbReference>
<name>A0A0D2JA42_9BACT</name>
<gene>
    <name evidence="1" type="ORF">X474_18325</name>
</gene>
<accession>A0A0D2JA42</accession>
<dbReference type="EMBL" id="AZAC01000029">
    <property type="protein sequence ID" value="KIX12561.1"/>
    <property type="molecule type" value="Genomic_DNA"/>
</dbReference>
<protein>
    <submittedName>
        <fullName evidence="1">Uncharacterized protein</fullName>
    </submittedName>
</protein>
<dbReference type="InParanoid" id="A0A0D2JA42"/>